<keyword evidence="1" id="KW-0175">Coiled coil</keyword>
<name>A0A6G0WJB2_9STRA</name>
<feature type="coiled-coil region" evidence="1">
    <location>
        <begin position="28"/>
        <end position="76"/>
    </location>
</feature>
<accession>A0A6G0WJB2</accession>
<evidence type="ECO:0000256" key="2">
    <source>
        <dbReference type="SAM" id="MobiDB-lite"/>
    </source>
</evidence>
<dbReference type="InterPro" id="IPR000048">
    <property type="entry name" value="IQ_motif_EF-hand-BS"/>
</dbReference>
<dbReference type="EMBL" id="VJMJ01000198">
    <property type="protein sequence ID" value="KAF0727333.1"/>
    <property type="molecule type" value="Genomic_DNA"/>
</dbReference>
<dbReference type="VEuPathDB" id="FungiDB:AeMF1_011065"/>
<reference evidence="3 4" key="1">
    <citation type="submission" date="2019-07" db="EMBL/GenBank/DDBJ databases">
        <title>Genomics analysis of Aphanomyces spp. identifies a new class of oomycete effector associated with host adaptation.</title>
        <authorList>
            <person name="Gaulin E."/>
        </authorList>
    </citation>
    <scope>NUCLEOTIDE SEQUENCE [LARGE SCALE GENOMIC DNA]</scope>
    <source>
        <strain evidence="3 4">ATCC 201684</strain>
    </source>
</reference>
<organism evidence="3 4">
    <name type="scientific">Aphanomyces euteiches</name>
    <dbReference type="NCBI Taxonomy" id="100861"/>
    <lineage>
        <taxon>Eukaryota</taxon>
        <taxon>Sar</taxon>
        <taxon>Stramenopiles</taxon>
        <taxon>Oomycota</taxon>
        <taxon>Saprolegniomycetes</taxon>
        <taxon>Saprolegniales</taxon>
        <taxon>Verrucalvaceae</taxon>
        <taxon>Aphanomyces</taxon>
    </lineage>
</organism>
<keyword evidence="4" id="KW-1185">Reference proteome</keyword>
<comment type="caution">
    <text evidence="3">The sequence shown here is derived from an EMBL/GenBank/DDBJ whole genome shotgun (WGS) entry which is preliminary data.</text>
</comment>
<dbReference type="Proteomes" id="UP000481153">
    <property type="component" value="Unassembled WGS sequence"/>
</dbReference>
<gene>
    <name evidence="3" type="ORF">Ae201684_014593</name>
</gene>
<dbReference type="SMART" id="SM00015">
    <property type="entry name" value="IQ"/>
    <property type="match status" value="3"/>
</dbReference>
<dbReference type="AlphaFoldDB" id="A0A6G0WJB2"/>
<sequence>MRRKSIFDAGISSKFSSLYKTPYQDTTLDAATAAKQRAERKLKLQEQAIQRQQEKIQHELEKIEEAKRAVARRKAREAKRILAECNTAATVLQTLVRQFIMRRRRIAASQTIYRAWRRHSKWTEEVRTHRAAECIAGNLRLHFRRMQRHHSAVTIQCAARVFMAKQLVMLERRRKLEWNSATAIQRAYQCHLVREMFLDIRASVIQLQAVIRGFLVCRRGLPRVDEETPAVDEEVDKEVVVAVTDEEEPVEHPLLSPAFQLGSVEEMLLLPPPTLPSPPRRNIAQLPKLVSSPKVDLNKQPTPAPAAKQRQRRKTIAVSLSPMPYKTVLVQQSESGDISMNQKHHDDLRRKLLERKEQERQKERDRQKKQAEIESEEAERQAMEKEERRDRLIIKLARKRKLSMAKKKSVDERQAKEIAAMEREERVSRIAWKILARREAEKLAKKQQRSVAEIAPPKKLYIRQSKPKAAKKIQLRKTSSNQCEETSQATQFLVTNSRDEDYWGYEFDELVEENELSGLIVT</sequence>
<feature type="region of interest" description="Disordered" evidence="2">
    <location>
        <begin position="354"/>
        <end position="387"/>
    </location>
</feature>
<proteinExistence type="predicted"/>
<evidence type="ECO:0000313" key="4">
    <source>
        <dbReference type="Proteomes" id="UP000481153"/>
    </source>
</evidence>
<protein>
    <submittedName>
        <fullName evidence="3">Uncharacterized protein</fullName>
    </submittedName>
</protein>
<feature type="region of interest" description="Disordered" evidence="2">
    <location>
        <begin position="290"/>
        <end position="319"/>
    </location>
</feature>
<evidence type="ECO:0000313" key="3">
    <source>
        <dbReference type="EMBL" id="KAF0727333.1"/>
    </source>
</evidence>
<dbReference type="Gene3D" id="1.20.5.190">
    <property type="match status" value="1"/>
</dbReference>
<evidence type="ECO:0000256" key="1">
    <source>
        <dbReference type="SAM" id="Coils"/>
    </source>
</evidence>